<dbReference type="PANTHER" id="PTHR30579:SF3">
    <property type="entry name" value="TRANSCRIPTIONAL REGULATORY PROTEIN"/>
    <property type="match status" value="1"/>
</dbReference>
<dbReference type="AlphaFoldDB" id="A0A369UT72"/>
<dbReference type="InterPro" id="IPR000847">
    <property type="entry name" value="LysR_HTH_N"/>
</dbReference>
<dbReference type="SUPFAM" id="SSF53850">
    <property type="entry name" value="Periplasmic binding protein-like II"/>
    <property type="match status" value="1"/>
</dbReference>
<dbReference type="OrthoDB" id="570111at2"/>
<evidence type="ECO:0000259" key="5">
    <source>
        <dbReference type="PROSITE" id="PS50931"/>
    </source>
</evidence>
<dbReference type="PANTHER" id="PTHR30579">
    <property type="entry name" value="TRANSCRIPTIONAL REGULATOR"/>
    <property type="match status" value="1"/>
</dbReference>
<dbReference type="Gene3D" id="3.40.190.290">
    <property type="match status" value="1"/>
</dbReference>
<keyword evidence="7" id="KW-1185">Reference proteome</keyword>
<dbReference type="Pfam" id="PF00126">
    <property type="entry name" value="HTH_1"/>
    <property type="match status" value="1"/>
</dbReference>
<dbReference type="InterPro" id="IPR005119">
    <property type="entry name" value="LysR_subst-bd"/>
</dbReference>
<keyword evidence="2" id="KW-0805">Transcription regulation</keyword>
<proteinExistence type="inferred from homology"/>
<sequence length="295" mass="33035">MLAEMQFKMTSTDLEVVLAVVRAKTLVEAGKRLGVDGSTVFRSVQRLEKGLGQRLFERSRSGSQPTELALQLVQHAERIEFELEAARTAMQKDRDGLVTGSVRIAMTDTILRGLVLPVLGDLAIAQPLLQFELTTSNEFASLAKRDTDIALRVTRQPHDHLVGKLIGRMRMALFGPRTHNMPNFDLSNLSRCAWIAPDDALPAHSTVQWRKRHYPQVTPRYKVNSILSVVDAIASGLGIGLIPLFLAQHRSDLVQLSEPLDECETQLWLLTHTESRHITRVSTTYTYLANHLVLE</sequence>
<organism evidence="6 7">
    <name type="scientific">Dyella tabacisoli</name>
    <dbReference type="NCBI Taxonomy" id="2282381"/>
    <lineage>
        <taxon>Bacteria</taxon>
        <taxon>Pseudomonadati</taxon>
        <taxon>Pseudomonadota</taxon>
        <taxon>Gammaproteobacteria</taxon>
        <taxon>Lysobacterales</taxon>
        <taxon>Rhodanobacteraceae</taxon>
        <taxon>Dyella</taxon>
    </lineage>
</organism>
<feature type="domain" description="HTH lysR-type" evidence="5">
    <location>
        <begin position="9"/>
        <end position="66"/>
    </location>
</feature>
<evidence type="ECO:0000256" key="3">
    <source>
        <dbReference type="ARBA" id="ARBA00023125"/>
    </source>
</evidence>
<dbReference type="Gene3D" id="1.10.10.10">
    <property type="entry name" value="Winged helix-like DNA-binding domain superfamily/Winged helix DNA-binding domain"/>
    <property type="match status" value="1"/>
</dbReference>
<dbReference type="GO" id="GO:0003700">
    <property type="term" value="F:DNA-binding transcription factor activity"/>
    <property type="evidence" value="ECO:0007669"/>
    <property type="project" value="InterPro"/>
</dbReference>
<evidence type="ECO:0000256" key="1">
    <source>
        <dbReference type="ARBA" id="ARBA00009437"/>
    </source>
</evidence>
<dbReference type="RefSeq" id="WP_114844161.1">
    <property type="nucleotide sequence ID" value="NZ_JBHSPE010000001.1"/>
</dbReference>
<evidence type="ECO:0000313" key="6">
    <source>
        <dbReference type="EMBL" id="RDD83711.1"/>
    </source>
</evidence>
<reference evidence="6 7" key="1">
    <citation type="submission" date="2018-07" db="EMBL/GenBank/DDBJ databases">
        <title>Dyella tabacisoli L4-6T, whole genome shotgun sequence.</title>
        <authorList>
            <person name="Zhou X.-K."/>
            <person name="Li W.-J."/>
            <person name="Duan Y.-Q."/>
        </authorList>
    </citation>
    <scope>NUCLEOTIDE SEQUENCE [LARGE SCALE GENOMIC DNA]</scope>
    <source>
        <strain evidence="6 7">L4-6</strain>
    </source>
</reference>
<protein>
    <submittedName>
        <fullName evidence="6">LysR family transcriptional regulator</fullName>
    </submittedName>
</protein>
<keyword evidence="4" id="KW-0804">Transcription</keyword>
<dbReference type="SUPFAM" id="SSF46785">
    <property type="entry name" value="Winged helix' DNA-binding domain"/>
    <property type="match status" value="1"/>
</dbReference>
<gene>
    <name evidence="6" type="ORF">DVJ77_00190</name>
</gene>
<comment type="similarity">
    <text evidence="1">Belongs to the LysR transcriptional regulatory family.</text>
</comment>
<dbReference type="InterPro" id="IPR050176">
    <property type="entry name" value="LTTR"/>
</dbReference>
<evidence type="ECO:0000256" key="4">
    <source>
        <dbReference type="ARBA" id="ARBA00023163"/>
    </source>
</evidence>
<evidence type="ECO:0000256" key="2">
    <source>
        <dbReference type="ARBA" id="ARBA00023015"/>
    </source>
</evidence>
<name>A0A369UT72_9GAMM</name>
<dbReference type="InterPro" id="IPR036390">
    <property type="entry name" value="WH_DNA-bd_sf"/>
</dbReference>
<dbReference type="GO" id="GO:0003677">
    <property type="term" value="F:DNA binding"/>
    <property type="evidence" value="ECO:0007669"/>
    <property type="project" value="UniProtKB-KW"/>
</dbReference>
<evidence type="ECO:0000313" key="7">
    <source>
        <dbReference type="Proteomes" id="UP000253782"/>
    </source>
</evidence>
<dbReference type="InterPro" id="IPR036388">
    <property type="entry name" value="WH-like_DNA-bd_sf"/>
</dbReference>
<dbReference type="PROSITE" id="PS50931">
    <property type="entry name" value="HTH_LYSR"/>
    <property type="match status" value="1"/>
</dbReference>
<dbReference type="EMBL" id="QQAH01000001">
    <property type="protein sequence ID" value="RDD83711.1"/>
    <property type="molecule type" value="Genomic_DNA"/>
</dbReference>
<comment type="caution">
    <text evidence="6">The sequence shown here is derived from an EMBL/GenBank/DDBJ whole genome shotgun (WGS) entry which is preliminary data.</text>
</comment>
<accession>A0A369UT72</accession>
<dbReference type="Proteomes" id="UP000253782">
    <property type="component" value="Unassembled WGS sequence"/>
</dbReference>
<dbReference type="Pfam" id="PF03466">
    <property type="entry name" value="LysR_substrate"/>
    <property type="match status" value="1"/>
</dbReference>
<keyword evidence="3" id="KW-0238">DNA-binding</keyword>